<keyword evidence="3" id="KW-1185">Reference proteome</keyword>
<keyword evidence="1" id="KW-0812">Transmembrane</keyword>
<sequence length="76" mass="9225">MIHNAKVKKWLGRQRPMARWCLFQPKDAAKMPDSALKLTFYSMSWAYSVYLLFFTQYFFFSDPHPGRWVSYRYGRC</sequence>
<evidence type="ECO:0000256" key="1">
    <source>
        <dbReference type="SAM" id="Phobius"/>
    </source>
</evidence>
<dbReference type="AlphaFoldDB" id="A0A8T2MYE6"/>
<reference evidence="2" key="1">
    <citation type="thesis" date="2021" institute="BYU ScholarsArchive" country="Provo, UT, USA">
        <title>Applications of and Algorithms for Genome Assembly and Genomic Analyses with an Emphasis on Marine Teleosts.</title>
        <authorList>
            <person name="Pickett B.D."/>
        </authorList>
    </citation>
    <scope>NUCLEOTIDE SEQUENCE</scope>
    <source>
        <strain evidence="2">HI-2016</strain>
    </source>
</reference>
<keyword evidence="1" id="KW-1133">Transmembrane helix</keyword>
<proteinExistence type="predicted"/>
<evidence type="ECO:0000313" key="3">
    <source>
        <dbReference type="Proteomes" id="UP000824540"/>
    </source>
</evidence>
<gene>
    <name evidence="2" type="ORF">JZ751_015511</name>
</gene>
<organism evidence="2 3">
    <name type="scientific">Albula glossodonta</name>
    <name type="common">roundjaw bonefish</name>
    <dbReference type="NCBI Taxonomy" id="121402"/>
    <lineage>
        <taxon>Eukaryota</taxon>
        <taxon>Metazoa</taxon>
        <taxon>Chordata</taxon>
        <taxon>Craniata</taxon>
        <taxon>Vertebrata</taxon>
        <taxon>Euteleostomi</taxon>
        <taxon>Actinopterygii</taxon>
        <taxon>Neopterygii</taxon>
        <taxon>Teleostei</taxon>
        <taxon>Albuliformes</taxon>
        <taxon>Albulidae</taxon>
        <taxon>Albula</taxon>
    </lineage>
</organism>
<comment type="caution">
    <text evidence="2">The sequence shown here is derived from an EMBL/GenBank/DDBJ whole genome shotgun (WGS) entry which is preliminary data.</text>
</comment>
<dbReference type="OrthoDB" id="537032at2759"/>
<feature type="transmembrane region" description="Helical" evidence="1">
    <location>
        <begin position="38"/>
        <end position="60"/>
    </location>
</feature>
<keyword evidence="1" id="KW-0472">Membrane</keyword>
<protein>
    <submittedName>
        <fullName evidence="2">Uncharacterized protein</fullName>
    </submittedName>
</protein>
<name>A0A8T2MYE6_9TELE</name>
<evidence type="ECO:0000313" key="2">
    <source>
        <dbReference type="EMBL" id="KAG9332220.1"/>
    </source>
</evidence>
<dbReference type="EMBL" id="JAFBMS010000249">
    <property type="protein sequence ID" value="KAG9332220.1"/>
    <property type="molecule type" value="Genomic_DNA"/>
</dbReference>
<accession>A0A8T2MYE6</accession>
<dbReference type="Proteomes" id="UP000824540">
    <property type="component" value="Unassembled WGS sequence"/>
</dbReference>